<feature type="transmembrane region" description="Helical" evidence="8">
    <location>
        <begin position="212"/>
        <end position="230"/>
    </location>
</feature>
<dbReference type="PANTHER" id="PTHR42810">
    <property type="entry name" value="PURINE PERMEASE C1399.01C-RELATED"/>
    <property type="match status" value="1"/>
</dbReference>
<dbReference type="InterPro" id="IPR006043">
    <property type="entry name" value="NCS2"/>
</dbReference>
<dbReference type="AlphaFoldDB" id="A0AAD6C0Y2"/>
<evidence type="ECO:0000256" key="6">
    <source>
        <dbReference type="ARBA" id="ARBA00023136"/>
    </source>
</evidence>
<dbReference type="PANTHER" id="PTHR42810:SF2">
    <property type="entry name" value="PURINE PERMEASE C1399.01C-RELATED"/>
    <property type="match status" value="1"/>
</dbReference>
<dbReference type="EMBL" id="JAPVEA010000007">
    <property type="protein sequence ID" value="KAJ5443490.1"/>
    <property type="molecule type" value="Genomic_DNA"/>
</dbReference>
<feature type="transmembrane region" description="Helical" evidence="8">
    <location>
        <begin position="106"/>
        <end position="124"/>
    </location>
</feature>
<keyword evidence="3" id="KW-0813">Transport</keyword>
<evidence type="ECO:0000313" key="10">
    <source>
        <dbReference type="Proteomes" id="UP001213681"/>
    </source>
</evidence>
<keyword evidence="10" id="KW-1185">Reference proteome</keyword>
<dbReference type="Pfam" id="PF00860">
    <property type="entry name" value="Xan_ur_permease"/>
    <property type="match status" value="1"/>
</dbReference>
<feature type="compositionally biased region" description="Polar residues" evidence="7">
    <location>
        <begin position="562"/>
        <end position="578"/>
    </location>
</feature>
<evidence type="ECO:0000256" key="8">
    <source>
        <dbReference type="SAM" id="Phobius"/>
    </source>
</evidence>
<feature type="transmembrane region" description="Helical" evidence="8">
    <location>
        <begin position="69"/>
        <end position="94"/>
    </location>
</feature>
<feature type="transmembrane region" description="Helical" evidence="8">
    <location>
        <begin position="523"/>
        <end position="543"/>
    </location>
</feature>
<proteinExistence type="inferred from homology"/>
<dbReference type="GO" id="GO:0042907">
    <property type="term" value="F:xanthine transmembrane transporter activity"/>
    <property type="evidence" value="ECO:0007669"/>
    <property type="project" value="TreeGrafter"/>
</dbReference>
<evidence type="ECO:0000256" key="4">
    <source>
        <dbReference type="ARBA" id="ARBA00022692"/>
    </source>
</evidence>
<accession>A0AAD6C0Y2</accession>
<keyword evidence="6 8" id="KW-0472">Membrane</keyword>
<sequence length="578" mass="61368">MDGPDQIGPDHGPRPTVGDKFRRVVKTFTTREGLIGSYDYAYLFTPRLPFTKRERKATPFFGLEDRMPIMLALILGLQHALSMLAGVISPPIILGGSSGVNFGDDIYQYLVSTSLIVSGLLSAMQMARCHVYGTKYYIGTGLLSVVGTSFSTITVATGAFSQMYKSGYCPLDAGGNRLPCPKGYGALLGTSCLCALLEIGLSFMSSRILSRVFPPIVTGPTVLLIGASLIKTGMQDWGGGSSCVPASSTATRPMCPSANAPHALPWGSPEFIGLGFLVFVTIILCERFGPPILKSCAVVVGLLVGSIVAAACNYFESSGITSAPVASFAWVHTFPLTIYPPLILPLLSLYLVIMMESIGDITATCDVSRLAVEGPTFDSRIQGGVLGNGITCLVAGLMTISPMSVFAQNNGVIALTKCANRTAGFCCCFFLIIMGIFSKFAAALVAIPSAVLGGMTTFLFSSVAISGIRIISTIDFTRRNRFILTATFALGMGITLVPDWWAYVFSYSGDNHSLEGLLNAVDLVMENGFAVCAILGVFLNLVIPQEPDEVPAVYNAAESEDGQTQTMTPTQASSEKRK</sequence>
<name>A0AAD6C0Y2_9EURO</name>
<protein>
    <submittedName>
        <fullName evidence="9">Purine permease</fullName>
    </submittedName>
</protein>
<reference evidence="9" key="2">
    <citation type="journal article" date="2023" name="IMA Fungus">
        <title>Comparative genomic study of the Penicillium genus elucidates a diverse pangenome and 15 lateral gene transfer events.</title>
        <authorList>
            <person name="Petersen C."/>
            <person name="Sorensen T."/>
            <person name="Nielsen M.R."/>
            <person name="Sondergaard T.E."/>
            <person name="Sorensen J.L."/>
            <person name="Fitzpatrick D.A."/>
            <person name="Frisvad J.C."/>
            <person name="Nielsen K.L."/>
        </authorList>
    </citation>
    <scope>NUCLEOTIDE SEQUENCE</scope>
    <source>
        <strain evidence="9">IBT 16125</strain>
    </source>
</reference>
<feature type="region of interest" description="Disordered" evidence="7">
    <location>
        <begin position="553"/>
        <end position="578"/>
    </location>
</feature>
<reference evidence="9" key="1">
    <citation type="submission" date="2022-12" db="EMBL/GenBank/DDBJ databases">
        <authorList>
            <person name="Petersen C."/>
        </authorList>
    </citation>
    <scope>NUCLEOTIDE SEQUENCE</scope>
    <source>
        <strain evidence="9">IBT 16125</strain>
    </source>
</reference>
<evidence type="ECO:0000313" key="9">
    <source>
        <dbReference type="EMBL" id="KAJ5443490.1"/>
    </source>
</evidence>
<feature type="transmembrane region" description="Helical" evidence="8">
    <location>
        <begin position="296"/>
        <end position="316"/>
    </location>
</feature>
<dbReference type="InterPro" id="IPR006042">
    <property type="entry name" value="Xan_ur_permease"/>
</dbReference>
<dbReference type="GeneID" id="81600987"/>
<evidence type="ECO:0000256" key="3">
    <source>
        <dbReference type="ARBA" id="ARBA00022448"/>
    </source>
</evidence>
<dbReference type="Proteomes" id="UP001213681">
    <property type="component" value="Unassembled WGS sequence"/>
</dbReference>
<dbReference type="RefSeq" id="XP_056763570.1">
    <property type="nucleotide sequence ID" value="XM_056910744.1"/>
</dbReference>
<dbReference type="PROSITE" id="PS01116">
    <property type="entry name" value="XANTH_URACIL_PERMASE"/>
    <property type="match status" value="1"/>
</dbReference>
<evidence type="ECO:0000256" key="2">
    <source>
        <dbReference type="ARBA" id="ARBA00008821"/>
    </source>
</evidence>
<feature type="transmembrane region" description="Helical" evidence="8">
    <location>
        <begin position="423"/>
        <end position="444"/>
    </location>
</feature>
<evidence type="ECO:0000256" key="7">
    <source>
        <dbReference type="SAM" id="MobiDB-lite"/>
    </source>
</evidence>
<comment type="subcellular location">
    <subcellularLocation>
        <location evidence="1">Membrane</location>
        <topology evidence="1">Multi-pass membrane protein</topology>
    </subcellularLocation>
</comment>
<comment type="caution">
    <text evidence="9">The sequence shown here is derived from an EMBL/GenBank/DDBJ whole genome shotgun (WGS) entry which is preliminary data.</text>
</comment>
<keyword evidence="5 8" id="KW-1133">Transmembrane helix</keyword>
<feature type="transmembrane region" description="Helical" evidence="8">
    <location>
        <begin position="136"/>
        <end position="164"/>
    </location>
</feature>
<feature type="transmembrane region" description="Helical" evidence="8">
    <location>
        <begin position="184"/>
        <end position="205"/>
    </location>
</feature>
<dbReference type="NCBIfam" id="TIGR00801">
    <property type="entry name" value="ncs2"/>
    <property type="match status" value="1"/>
</dbReference>
<feature type="transmembrane region" description="Helical" evidence="8">
    <location>
        <begin position="450"/>
        <end position="470"/>
    </location>
</feature>
<evidence type="ECO:0000256" key="5">
    <source>
        <dbReference type="ARBA" id="ARBA00022989"/>
    </source>
</evidence>
<feature type="transmembrane region" description="Helical" evidence="8">
    <location>
        <begin position="271"/>
        <end position="289"/>
    </location>
</feature>
<feature type="transmembrane region" description="Helical" evidence="8">
    <location>
        <begin position="482"/>
        <end position="503"/>
    </location>
</feature>
<gene>
    <name evidence="9" type="ORF">N7458_007362</name>
</gene>
<comment type="similarity">
    <text evidence="2">Belongs to the nucleobase:cation symporter-2 (NCS2) (TC 2.A.40) family.</text>
</comment>
<dbReference type="GO" id="GO:0005886">
    <property type="term" value="C:plasma membrane"/>
    <property type="evidence" value="ECO:0007669"/>
    <property type="project" value="TreeGrafter"/>
</dbReference>
<feature type="transmembrane region" description="Helical" evidence="8">
    <location>
        <begin position="336"/>
        <end position="353"/>
    </location>
</feature>
<dbReference type="GO" id="GO:0000324">
    <property type="term" value="C:fungal-type vacuole"/>
    <property type="evidence" value="ECO:0007669"/>
    <property type="project" value="TreeGrafter"/>
</dbReference>
<evidence type="ECO:0000256" key="1">
    <source>
        <dbReference type="ARBA" id="ARBA00004141"/>
    </source>
</evidence>
<keyword evidence="4 8" id="KW-0812">Transmembrane</keyword>
<organism evidence="9 10">
    <name type="scientific">Penicillium daleae</name>
    <dbReference type="NCBI Taxonomy" id="63821"/>
    <lineage>
        <taxon>Eukaryota</taxon>
        <taxon>Fungi</taxon>
        <taxon>Dikarya</taxon>
        <taxon>Ascomycota</taxon>
        <taxon>Pezizomycotina</taxon>
        <taxon>Eurotiomycetes</taxon>
        <taxon>Eurotiomycetidae</taxon>
        <taxon>Eurotiales</taxon>
        <taxon>Aspergillaceae</taxon>
        <taxon>Penicillium</taxon>
    </lineage>
</organism>